<sequence>MEKSMFLLKQPQNYQDLYFSFCGFSKTKPKHSYGPAIRDTYLIHIILDGKGYYSIENQNYYLKSGQGFVIPPEVPTFYQADDEDPWSYVWMGIGGNKLSEYLKKLGINSKRLSFDVENVETFKAIIFQCLAYENDNLINEITLQKQAYHFIELLSQSLTPHKQFIPTKKMNPYVSKSLEIINKNAQMNISVANIARELSIDPSYLSRLFRADIGVPIKEYINELRITISNDLLTSTDYSINHISEMVGFSSAQSYSKAFKQYHGVSPSVYRKKKIGLGNR</sequence>
<keyword evidence="3" id="KW-0804">Transcription</keyword>
<protein>
    <submittedName>
        <fullName evidence="5">AraC family transcriptional regulator</fullName>
    </submittedName>
</protein>
<comment type="caution">
    <text evidence="5">The sequence shown here is derived from an EMBL/GenBank/DDBJ whole genome shotgun (WGS) entry which is preliminary data.</text>
</comment>
<evidence type="ECO:0000256" key="2">
    <source>
        <dbReference type="ARBA" id="ARBA00023125"/>
    </source>
</evidence>
<dbReference type="InterPro" id="IPR037923">
    <property type="entry name" value="HTH-like"/>
</dbReference>
<keyword evidence="2" id="KW-0238">DNA-binding</keyword>
<dbReference type="SMART" id="SM00342">
    <property type="entry name" value="HTH_ARAC"/>
    <property type="match status" value="1"/>
</dbReference>
<feature type="domain" description="HTH araC/xylS-type" evidence="4">
    <location>
        <begin position="175"/>
        <end position="273"/>
    </location>
</feature>
<evidence type="ECO:0000313" key="6">
    <source>
        <dbReference type="Proteomes" id="UP001501577"/>
    </source>
</evidence>
<dbReference type="PANTHER" id="PTHR43280">
    <property type="entry name" value="ARAC-FAMILY TRANSCRIPTIONAL REGULATOR"/>
    <property type="match status" value="1"/>
</dbReference>
<evidence type="ECO:0000313" key="5">
    <source>
        <dbReference type="EMBL" id="GAA3024505.1"/>
    </source>
</evidence>
<dbReference type="Pfam" id="PF02311">
    <property type="entry name" value="AraC_binding"/>
    <property type="match status" value="1"/>
</dbReference>
<accession>A0ABN3YB40</accession>
<gene>
    <name evidence="5" type="ORF">GCM10019998_21300</name>
</gene>
<dbReference type="EMBL" id="BAAAXQ010000071">
    <property type="protein sequence ID" value="GAA3024505.1"/>
    <property type="molecule type" value="Genomic_DNA"/>
</dbReference>
<evidence type="ECO:0000259" key="4">
    <source>
        <dbReference type="PROSITE" id="PS01124"/>
    </source>
</evidence>
<dbReference type="CDD" id="cd06986">
    <property type="entry name" value="cupin_MmsR-like_N"/>
    <property type="match status" value="1"/>
</dbReference>
<dbReference type="InterPro" id="IPR003313">
    <property type="entry name" value="AraC-bd"/>
</dbReference>
<evidence type="ECO:0000256" key="1">
    <source>
        <dbReference type="ARBA" id="ARBA00023015"/>
    </source>
</evidence>
<keyword evidence="6" id="KW-1185">Reference proteome</keyword>
<evidence type="ECO:0000256" key="3">
    <source>
        <dbReference type="ARBA" id="ARBA00023163"/>
    </source>
</evidence>
<dbReference type="Gene3D" id="2.60.120.280">
    <property type="entry name" value="Regulatory protein AraC"/>
    <property type="match status" value="1"/>
</dbReference>
<organism evidence="5 6">
    <name type="scientific">Tetragenococcus solitarius</name>
    <dbReference type="NCBI Taxonomy" id="71453"/>
    <lineage>
        <taxon>Bacteria</taxon>
        <taxon>Bacillati</taxon>
        <taxon>Bacillota</taxon>
        <taxon>Bacilli</taxon>
        <taxon>Lactobacillales</taxon>
        <taxon>Enterococcaceae</taxon>
        <taxon>Tetragenococcus</taxon>
    </lineage>
</organism>
<dbReference type="PROSITE" id="PS01124">
    <property type="entry name" value="HTH_ARAC_FAMILY_2"/>
    <property type="match status" value="1"/>
</dbReference>
<dbReference type="PANTHER" id="PTHR43280:SF28">
    <property type="entry name" value="HTH-TYPE TRANSCRIPTIONAL ACTIVATOR RHAS"/>
    <property type="match status" value="1"/>
</dbReference>
<dbReference type="SUPFAM" id="SSF51215">
    <property type="entry name" value="Regulatory protein AraC"/>
    <property type="match status" value="1"/>
</dbReference>
<reference evidence="5 6" key="1">
    <citation type="journal article" date="2019" name="Int. J. Syst. Evol. Microbiol.">
        <title>The Global Catalogue of Microorganisms (GCM) 10K type strain sequencing project: providing services to taxonomists for standard genome sequencing and annotation.</title>
        <authorList>
            <consortium name="The Broad Institute Genomics Platform"/>
            <consortium name="The Broad Institute Genome Sequencing Center for Infectious Disease"/>
            <person name="Wu L."/>
            <person name="Ma J."/>
        </authorList>
    </citation>
    <scope>NUCLEOTIDE SEQUENCE [LARGE SCALE GENOMIC DNA]</scope>
    <source>
        <strain evidence="5 6">JCM 8736</strain>
    </source>
</reference>
<dbReference type="Proteomes" id="UP001501577">
    <property type="component" value="Unassembled WGS sequence"/>
</dbReference>
<dbReference type="PRINTS" id="PR00032">
    <property type="entry name" value="HTHARAC"/>
</dbReference>
<dbReference type="Pfam" id="PF12833">
    <property type="entry name" value="HTH_18"/>
    <property type="match status" value="1"/>
</dbReference>
<dbReference type="InterPro" id="IPR020449">
    <property type="entry name" value="Tscrpt_reg_AraC-type_HTH"/>
</dbReference>
<dbReference type="Gene3D" id="1.10.10.60">
    <property type="entry name" value="Homeodomain-like"/>
    <property type="match status" value="2"/>
</dbReference>
<proteinExistence type="predicted"/>
<name>A0ABN3YB40_9ENTE</name>
<dbReference type="InterPro" id="IPR009057">
    <property type="entry name" value="Homeodomain-like_sf"/>
</dbReference>
<dbReference type="SUPFAM" id="SSF46689">
    <property type="entry name" value="Homeodomain-like"/>
    <property type="match status" value="2"/>
</dbReference>
<dbReference type="InterPro" id="IPR018060">
    <property type="entry name" value="HTH_AraC"/>
</dbReference>
<keyword evidence="1" id="KW-0805">Transcription regulation</keyword>
<dbReference type="RefSeq" id="WP_068709945.1">
    <property type="nucleotide sequence ID" value="NZ_BAAAXQ010000071.1"/>
</dbReference>